<protein>
    <submittedName>
        <fullName evidence="1">Uncharacterized protein</fullName>
    </submittedName>
</protein>
<gene>
    <name evidence="1" type="ORF">SAMN05421730_101374</name>
</gene>
<name>A0A1D3TUM0_9FIRM</name>
<proteinExistence type="predicted"/>
<keyword evidence="2" id="KW-1185">Reference proteome</keyword>
<dbReference type="AlphaFoldDB" id="A0A1D3TUM0"/>
<reference evidence="1 2" key="1">
    <citation type="submission" date="2016-09" db="EMBL/GenBank/DDBJ databases">
        <authorList>
            <person name="Capua I."/>
            <person name="De Benedictis P."/>
            <person name="Joannis T."/>
            <person name="Lombin L.H."/>
            <person name="Cattoli G."/>
        </authorList>
    </citation>
    <scope>NUCLEOTIDE SEQUENCE [LARGE SCALE GENOMIC DNA]</scope>
    <source>
        <strain evidence="1 2">GluBS11</strain>
    </source>
</reference>
<dbReference type="EMBL" id="FMKA01000013">
    <property type="protein sequence ID" value="SCP97769.1"/>
    <property type="molecule type" value="Genomic_DNA"/>
</dbReference>
<accession>A0A1D3TUM0</accession>
<organism evidence="1 2">
    <name type="scientific">Anaerobium acetethylicum</name>
    <dbReference type="NCBI Taxonomy" id="1619234"/>
    <lineage>
        <taxon>Bacteria</taxon>
        <taxon>Bacillati</taxon>
        <taxon>Bacillota</taxon>
        <taxon>Clostridia</taxon>
        <taxon>Lachnospirales</taxon>
        <taxon>Lachnospiraceae</taxon>
        <taxon>Anaerobium</taxon>
    </lineage>
</organism>
<evidence type="ECO:0000313" key="1">
    <source>
        <dbReference type="EMBL" id="SCP97769.1"/>
    </source>
</evidence>
<dbReference type="RefSeq" id="WP_169823670.1">
    <property type="nucleotide sequence ID" value="NZ_FMKA01000013.1"/>
</dbReference>
<evidence type="ECO:0000313" key="2">
    <source>
        <dbReference type="Proteomes" id="UP000199315"/>
    </source>
</evidence>
<sequence length="49" mass="5906">MEQNLDEKKLDTIKLRILEMETDNIVRKESNPAMEEKIKNMIMKEVEKK</sequence>
<dbReference type="Proteomes" id="UP000199315">
    <property type="component" value="Unassembled WGS sequence"/>
</dbReference>